<dbReference type="PROSITE" id="PS51160">
    <property type="entry name" value="ACYLPHOSPHATASE_3"/>
    <property type="match status" value="1"/>
</dbReference>
<evidence type="ECO:0000256" key="3">
    <source>
        <dbReference type="ARBA" id="ARBA00015991"/>
    </source>
</evidence>
<dbReference type="InterPro" id="IPR036046">
    <property type="entry name" value="Acylphosphatase-like_dom_sf"/>
</dbReference>
<dbReference type="SUPFAM" id="SSF54975">
    <property type="entry name" value="Acylphosphatase/BLUF domain-like"/>
    <property type="match status" value="1"/>
</dbReference>
<dbReference type="PANTHER" id="PTHR47268:SF4">
    <property type="entry name" value="ACYLPHOSPHATASE"/>
    <property type="match status" value="1"/>
</dbReference>
<comment type="similarity">
    <text evidence="1 7">Belongs to the acylphosphatase family.</text>
</comment>
<protein>
    <recommendedName>
        <fullName evidence="3 5">Acylphosphatase</fullName>
        <ecNumber evidence="2 5">3.6.1.7</ecNumber>
    </recommendedName>
</protein>
<dbReference type="Gene3D" id="3.30.70.100">
    <property type="match status" value="1"/>
</dbReference>
<dbReference type="EMBL" id="RXZH01000002">
    <property type="protein sequence ID" value="RTZ16911.1"/>
    <property type="molecule type" value="Genomic_DNA"/>
</dbReference>
<dbReference type="Proteomes" id="UP000268973">
    <property type="component" value="Unassembled WGS sequence"/>
</dbReference>
<comment type="catalytic activity">
    <reaction evidence="4 5 6">
        <text>an acyl phosphate + H2O = a carboxylate + phosphate + H(+)</text>
        <dbReference type="Rhea" id="RHEA:14965"/>
        <dbReference type="ChEBI" id="CHEBI:15377"/>
        <dbReference type="ChEBI" id="CHEBI:15378"/>
        <dbReference type="ChEBI" id="CHEBI:29067"/>
        <dbReference type="ChEBI" id="CHEBI:43474"/>
        <dbReference type="ChEBI" id="CHEBI:59918"/>
        <dbReference type="EC" id="3.6.1.7"/>
    </reaction>
</comment>
<feature type="domain" description="Acylphosphatase-like" evidence="8">
    <location>
        <begin position="5"/>
        <end position="90"/>
    </location>
</feature>
<gene>
    <name evidence="9" type="ORF">EJ063_08985</name>
</gene>
<name>A0A3S0MKH8_9VIBR</name>
<evidence type="ECO:0000256" key="2">
    <source>
        <dbReference type="ARBA" id="ARBA00012150"/>
    </source>
</evidence>
<keyword evidence="5 6" id="KW-0378">Hydrolase</keyword>
<sequence>MVQSCEKFLIEGLVQGVGFRYSTSYEGLKIGLAGYAKNLANGDVEVIACGTQEQIERLAVWLQNGPRTARVDKVSREPVSYKPFKGFKVL</sequence>
<dbReference type="AlphaFoldDB" id="A0A3S0MKH8"/>
<evidence type="ECO:0000313" key="9">
    <source>
        <dbReference type="EMBL" id="RTZ16911.1"/>
    </source>
</evidence>
<evidence type="ECO:0000256" key="5">
    <source>
        <dbReference type="PROSITE-ProRule" id="PRU00520"/>
    </source>
</evidence>
<dbReference type="OrthoDB" id="5295388at2"/>
<proteinExistence type="inferred from homology"/>
<dbReference type="PROSITE" id="PS00150">
    <property type="entry name" value="ACYLPHOSPHATASE_1"/>
    <property type="match status" value="1"/>
</dbReference>
<dbReference type="Pfam" id="PF00708">
    <property type="entry name" value="Acylphosphatase"/>
    <property type="match status" value="1"/>
</dbReference>
<feature type="active site" evidence="5">
    <location>
        <position position="38"/>
    </location>
</feature>
<dbReference type="GO" id="GO:0003998">
    <property type="term" value="F:acylphosphatase activity"/>
    <property type="evidence" value="ECO:0007669"/>
    <property type="project" value="UniProtKB-EC"/>
</dbReference>
<dbReference type="EC" id="3.6.1.7" evidence="2 5"/>
<dbReference type="RefSeq" id="WP_126573931.1">
    <property type="nucleotide sequence ID" value="NZ_RXZH01000002.1"/>
</dbReference>
<dbReference type="InterPro" id="IPR001792">
    <property type="entry name" value="Acylphosphatase-like_dom"/>
</dbReference>
<evidence type="ECO:0000256" key="1">
    <source>
        <dbReference type="ARBA" id="ARBA00005614"/>
    </source>
</evidence>
<reference evidence="9 10" key="1">
    <citation type="submission" date="2018-12" db="EMBL/GenBank/DDBJ databases">
        <title>Vibrio sp. isolated from China Sea.</title>
        <authorList>
            <person name="Li Y."/>
        </authorList>
    </citation>
    <scope>NUCLEOTIDE SEQUENCE [LARGE SCALE GENOMIC DNA]</scope>
    <source>
        <strain evidence="9 10">BEI207</strain>
    </source>
</reference>
<comment type="caution">
    <text evidence="9">The sequence shown here is derived from an EMBL/GenBank/DDBJ whole genome shotgun (WGS) entry which is preliminary data.</text>
</comment>
<evidence type="ECO:0000313" key="10">
    <source>
        <dbReference type="Proteomes" id="UP000268973"/>
    </source>
</evidence>
<keyword evidence="10" id="KW-1185">Reference proteome</keyword>
<dbReference type="PANTHER" id="PTHR47268">
    <property type="entry name" value="ACYLPHOSPHATASE"/>
    <property type="match status" value="1"/>
</dbReference>
<evidence type="ECO:0000256" key="7">
    <source>
        <dbReference type="RuleBase" id="RU004168"/>
    </source>
</evidence>
<evidence type="ECO:0000256" key="4">
    <source>
        <dbReference type="ARBA" id="ARBA00047645"/>
    </source>
</evidence>
<evidence type="ECO:0000256" key="6">
    <source>
        <dbReference type="RuleBase" id="RU000553"/>
    </source>
</evidence>
<accession>A0A3S0MKH8</accession>
<dbReference type="PROSITE" id="PS00151">
    <property type="entry name" value="ACYLPHOSPHATASE_2"/>
    <property type="match status" value="1"/>
</dbReference>
<dbReference type="InterPro" id="IPR017968">
    <property type="entry name" value="Acylphosphatase_CS"/>
</dbReference>
<dbReference type="NCBIfam" id="NF011000">
    <property type="entry name" value="PRK14426.1"/>
    <property type="match status" value="1"/>
</dbReference>
<evidence type="ECO:0000259" key="8">
    <source>
        <dbReference type="PROSITE" id="PS51160"/>
    </source>
</evidence>
<feature type="active site" evidence="5">
    <location>
        <position position="20"/>
    </location>
</feature>
<dbReference type="InterPro" id="IPR020456">
    <property type="entry name" value="Acylphosphatase"/>
</dbReference>
<organism evidence="9 10">
    <name type="scientific">Vibrio aquaticus</name>
    <dbReference type="NCBI Taxonomy" id="2496559"/>
    <lineage>
        <taxon>Bacteria</taxon>
        <taxon>Pseudomonadati</taxon>
        <taxon>Pseudomonadota</taxon>
        <taxon>Gammaproteobacteria</taxon>
        <taxon>Vibrionales</taxon>
        <taxon>Vibrionaceae</taxon>
        <taxon>Vibrio</taxon>
    </lineage>
</organism>